<evidence type="ECO:0000256" key="1">
    <source>
        <dbReference type="ARBA" id="ARBA00023125"/>
    </source>
</evidence>
<evidence type="ECO:0000259" key="3">
    <source>
        <dbReference type="PROSITE" id="PS50977"/>
    </source>
</evidence>
<accession>A0A7M2RJ33</accession>
<sequence>MAKEKQIKQEYINIAYQILAEEGYEAVTVRRLAKETGRNTASLYYYFDSLSYLISIASVRYLMQYYDTLSNVIDQHYKALEVDLQSWVCLAWYAFHNVPIYENFFLYDIELSEKALYEYLELFPEERSLIDNYFMNNILLSLDIKAREKETLLLAVKEGTIALNDVDFLVNTDYYIFCGMMNELRFTYKDEKVVHAVMEKYASIMTDLFQRIMLPGNSILGCHLETISK</sequence>
<dbReference type="GO" id="GO:0003677">
    <property type="term" value="F:DNA binding"/>
    <property type="evidence" value="ECO:0007669"/>
    <property type="project" value="UniProtKB-UniRule"/>
</dbReference>
<gene>
    <name evidence="4" type="ORF">INP51_05145</name>
</gene>
<dbReference type="PROSITE" id="PS50977">
    <property type="entry name" value="HTH_TETR_2"/>
    <property type="match status" value="1"/>
</dbReference>
<evidence type="ECO:0000313" key="4">
    <source>
        <dbReference type="EMBL" id="QOV20336.1"/>
    </source>
</evidence>
<reference evidence="4 5" key="1">
    <citation type="submission" date="2020-10" db="EMBL/GenBank/DDBJ databases">
        <title>Blautia liquoris sp.nov., isolated from the mud in a fermentation cellar used for the production of Chinese strong-flavoured liquor.</title>
        <authorList>
            <person name="Lu L."/>
        </authorList>
    </citation>
    <scope>NUCLEOTIDE SEQUENCE [LARGE SCALE GENOMIC DNA]</scope>
    <source>
        <strain evidence="4 5">LZLJ-3</strain>
    </source>
</reference>
<dbReference type="InterPro" id="IPR009057">
    <property type="entry name" value="Homeodomain-like_sf"/>
</dbReference>
<dbReference type="EMBL" id="CP063304">
    <property type="protein sequence ID" value="QOV20336.1"/>
    <property type="molecule type" value="Genomic_DNA"/>
</dbReference>
<name>A0A7M2RJ33_9FIRM</name>
<keyword evidence="5" id="KW-1185">Reference proteome</keyword>
<proteinExistence type="predicted"/>
<dbReference type="SUPFAM" id="SSF46689">
    <property type="entry name" value="Homeodomain-like"/>
    <property type="match status" value="1"/>
</dbReference>
<keyword evidence="1 2" id="KW-0238">DNA-binding</keyword>
<dbReference type="Proteomes" id="UP000593601">
    <property type="component" value="Chromosome"/>
</dbReference>
<evidence type="ECO:0000256" key="2">
    <source>
        <dbReference type="PROSITE-ProRule" id="PRU00335"/>
    </source>
</evidence>
<feature type="domain" description="HTH tetR-type" evidence="3">
    <location>
        <begin position="5"/>
        <end position="65"/>
    </location>
</feature>
<dbReference type="KEGG" id="bliq:INP51_05145"/>
<dbReference type="RefSeq" id="WP_193736656.1">
    <property type="nucleotide sequence ID" value="NZ_CP063304.1"/>
</dbReference>
<dbReference type="InterPro" id="IPR001647">
    <property type="entry name" value="HTH_TetR"/>
</dbReference>
<dbReference type="AlphaFoldDB" id="A0A7M2RJ33"/>
<organism evidence="4 5">
    <name type="scientific">Blautia liquoris</name>
    <dbReference type="NCBI Taxonomy" id="2779518"/>
    <lineage>
        <taxon>Bacteria</taxon>
        <taxon>Bacillati</taxon>
        <taxon>Bacillota</taxon>
        <taxon>Clostridia</taxon>
        <taxon>Lachnospirales</taxon>
        <taxon>Lachnospiraceae</taxon>
        <taxon>Blautia</taxon>
    </lineage>
</organism>
<dbReference type="Pfam" id="PF00440">
    <property type="entry name" value="TetR_N"/>
    <property type="match status" value="1"/>
</dbReference>
<feature type="DNA-binding region" description="H-T-H motif" evidence="2">
    <location>
        <begin position="28"/>
        <end position="47"/>
    </location>
</feature>
<evidence type="ECO:0000313" key="5">
    <source>
        <dbReference type="Proteomes" id="UP000593601"/>
    </source>
</evidence>
<protein>
    <submittedName>
        <fullName evidence="4">TetR/AcrR family transcriptional regulator</fullName>
    </submittedName>
</protein>
<dbReference type="Gene3D" id="1.10.357.10">
    <property type="entry name" value="Tetracycline Repressor, domain 2"/>
    <property type="match status" value="1"/>
</dbReference>